<dbReference type="Gene3D" id="3.30.420.10">
    <property type="entry name" value="Ribonuclease H-like superfamily/Ribonuclease H"/>
    <property type="match status" value="1"/>
</dbReference>
<keyword evidence="2" id="KW-1185">Reference proteome</keyword>
<dbReference type="PANTHER" id="PTHR37984:SF5">
    <property type="entry name" value="PROTEIN NYNRIN-LIKE"/>
    <property type="match status" value="1"/>
</dbReference>
<organism evidence="1 2">
    <name type="scientific">Lepeophtheirus salmonis</name>
    <name type="common">Salmon louse</name>
    <name type="synonym">Caligus salmonis</name>
    <dbReference type="NCBI Taxonomy" id="72036"/>
    <lineage>
        <taxon>Eukaryota</taxon>
        <taxon>Metazoa</taxon>
        <taxon>Ecdysozoa</taxon>
        <taxon>Arthropoda</taxon>
        <taxon>Crustacea</taxon>
        <taxon>Multicrustacea</taxon>
        <taxon>Hexanauplia</taxon>
        <taxon>Copepoda</taxon>
        <taxon>Siphonostomatoida</taxon>
        <taxon>Caligidae</taxon>
        <taxon>Lepeophtheirus</taxon>
    </lineage>
</organism>
<dbReference type="PANTHER" id="PTHR37984">
    <property type="entry name" value="PROTEIN CBG26694"/>
    <property type="match status" value="1"/>
</dbReference>
<dbReference type="SUPFAM" id="SSF53098">
    <property type="entry name" value="Ribonuclease H-like"/>
    <property type="match status" value="1"/>
</dbReference>
<dbReference type="InterPro" id="IPR012337">
    <property type="entry name" value="RNaseH-like_sf"/>
</dbReference>
<evidence type="ECO:0000313" key="2">
    <source>
        <dbReference type="Proteomes" id="UP000675881"/>
    </source>
</evidence>
<gene>
    <name evidence="1" type="ORF">LSAA_8687</name>
</gene>
<protein>
    <submittedName>
        <fullName evidence="1">(salmon louse) hypothetical protein</fullName>
    </submittedName>
</protein>
<reference evidence="1" key="1">
    <citation type="submission" date="2021-02" db="EMBL/GenBank/DDBJ databases">
        <authorList>
            <person name="Bekaert M."/>
        </authorList>
    </citation>
    <scope>NUCLEOTIDE SEQUENCE</scope>
    <source>
        <strain evidence="1">IoA-00</strain>
    </source>
</reference>
<sequence length="108" mass="12701">MSNEIQMMVKNSDECQQLRSSKSTSNEEKCIACYPVERVLMNVFNYGRNNYLVMADISSGFLFAEKLRSTTLRIINNIINEWFMDFGYSMYIRSDKGPQFHQEFTKLL</sequence>
<dbReference type="PROSITE" id="PS50994">
    <property type="entry name" value="INTEGRASE"/>
    <property type="match status" value="1"/>
</dbReference>
<name>A0A7R8H773_LEPSM</name>
<proteinExistence type="predicted"/>
<accession>A0A7R8H773</accession>
<dbReference type="InterPro" id="IPR001584">
    <property type="entry name" value="Integrase_cat-core"/>
</dbReference>
<dbReference type="InterPro" id="IPR050951">
    <property type="entry name" value="Retrovirus_Pol_polyprotein"/>
</dbReference>
<evidence type="ECO:0000313" key="1">
    <source>
        <dbReference type="EMBL" id="CAF2915036.1"/>
    </source>
</evidence>
<dbReference type="Proteomes" id="UP000675881">
    <property type="component" value="Chromosome 4"/>
</dbReference>
<dbReference type="GO" id="GO:0015074">
    <property type="term" value="P:DNA integration"/>
    <property type="evidence" value="ECO:0007669"/>
    <property type="project" value="InterPro"/>
</dbReference>
<dbReference type="AlphaFoldDB" id="A0A7R8H773"/>
<dbReference type="GO" id="GO:0003676">
    <property type="term" value="F:nucleic acid binding"/>
    <property type="evidence" value="ECO:0007669"/>
    <property type="project" value="InterPro"/>
</dbReference>
<dbReference type="InterPro" id="IPR036397">
    <property type="entry name" value="RNaseH_sf"/>
</dbReference>
<dbReference type="EMBL" id="HG994583">
    <property type="protein sequence ID" value="CAF2915036.1"/>
    <property type="molecule type" value="Genomic_DNA"/>
</dbReference>